<dbReference type="InterPro" id="IPR029068">
    <property type="entry name" value="Glyas_Bleomycin-R_OHBP_Dase"/>
</dbReference>
<dbReference type="AlphaFoldDB" id="A0A1S8NDC6"/>
<dbReference type="InterPro" id="IPR037523">
    <property type="entry name" value="VOC_core"/>
</dbReference>
<dbReference type="Gene3D" id="3.10.180.10">
    <property type="entry name" value="2,3-Dihydroxybiphenyl 1,2-Dioxygenase, domain 1"/>
    <property type="match status" value="1"/>
</dbReference>
<dbReference type="GO" id="GO:0004462">
    <property type="term" value="F:lactoylglutathione lyase activity"/>
    <property type="evidence" value="ECO:0007669"/>
    <property type="project" value="UniProtKB-EC"/>
</dbReference>
<dbReference type="STRING" id="169679.CSACC_18530"/>
<dbReference type="EMBL" id="LZYZ01000002">
    <property type="protein sequence ID" value="OOM14430.1"/>
    <property type="molecule type" value="Genomic_DNA"/>
</dbReference>
<organism evidence="2 3">
    <name type="scientific">Clostridium saccharobutylicum</name>
    <dbReference type="NCBI Taxonomy" id="169679"/>
    <lineage>
        <taxon>Bacteria</taxon>
        <taxon>Bacillati</taxon>
        <taxon>Bacillota</taxon>
        <taxon>Clostridia</taxon>
        <taxon>Eubacteriales</taxon>
        <taxon>Clostridiaceae</taxon>
        <taxon>Clostridium</taxon>
    </lineage>
</organism>
<dbReference type="EC" id="4.4.1.5" evidence="2"/>
<feature type="domain" description="VOC" evidence="1">
    <location>
        <begin position="2"/>
        <end position="119"/>
    </location>
</feature>
<evidence type="ECO:0000313" key="3">
    <source>
        <dbReference type="Proteomes" id="UP000191154"/>
    </source>
</evidence>
<dbReference type="PANTHER" id="PTHR36113:SF1">
    <property type="entry name" value="GLYOXALASE_BLEOMYCIN RESISTANCE PROTEIN_DIOXYGENASE"/>
    <property type="match status" value="1"/>
</dbReference>
<reference evidence="2 3" key="1">
    <citation type="submission" date="2016-05" db="EMBL/GenBank/DDBJ databases">
        <title>Microbial solvent formation.</title>
        <authorList>
            <person name="Poehlein A."/>
            <person name="Montoya Solano J.D."/>
            <person name="Flitsch S."/>
            <person name="Krabben P."/>
            <person name="Duerre P."/>
            <person name="Daniel R."/>
        </authorList>
    </citation>
    <scope>NUCLEOTIDE SEQUENCE [LARGE SCALE GENOMIC DNA]</scope>
    <source>
        <strain evidence="2 3">L1-8</strain>
    </source>
</reference>
<evidence type="ECO:0000313" key="2">
    <source>
        <dbReference type="EMBL" id="OOM14430.1"/>
    </source>
</evidence>
<dbReference type="SUPFAM" id="SSF54593">
    <property type="entry name" value="Glyoxalase/Bleomycin resistance protein/Dihydroxybiphenyl dioxygenase"/>
    <property type="match status" value="1"/>
</dbReference>
<keyword evidence="2" id="KW-0456">Lyase</keyword>
<comment type="caution">
    <text evidence="2">The sequence shown here is derived from an EMBL/GenBank/DDBJ whole genome shotgun (WGS) entry which is preliminary data.</text>
</comment>
<evidence type="ECO:0000259" key="1">
    <source>
        <dbReference type="PROSITE" id="PS51819"/>
    </source>
</evidence>
<gene>
    <name evidence="2" type="primary">gloA_1</name>
    <name evidence="2" type="ORF">CLOSAC_13030</name>
</gene>
<dbReference type="Pfam" id="PF00903">
    <property type="entry name" value="Glyoxalase"/>
    <property type="match status" value="1"/>
</dbReference>
<proteinExistence type="predicted"/>
<dbReference type="InterPro" id="IPR004360">
    <property type="entry name" value="Glyas_Fos-R_dOase_dom"/>
</dbReference>
<protein>
    <submittedName>
        <fullName evidence="2">Lactoylglutathione lyase</fullName>
        <ecNumber evidence="2">4.4.1.5</ecNumber>
    </submittedName>
</protein>
<accession>A0A1S8NDC6</accession>
<sequence>MRFCWSTLRVKNLEESLKFYVEIVGLNITKRYQSTPGKEIAFLGDGETKIELICNDELREVSYGEHISLGFEVNSVDKMISFVKEKGLAIHSGPFQPNPNIKFFYMLDPNGLKIQFVENIDIQIKS</sequence>
<dbReference type="PANTHER" id="PTHR36113">
    <property type="entry name" value="LYASE, PUTATIVE-RELATED-RELATED"/>
    <property type="match status" value="1"/>
</dbReference>
<dbReference type="PROSITE" id="PS51819">
    <property type="entry name" value="VOC"/>
    <property type="match status" value="1"/>
</dbReference>
<dbReference type="InterPro" id="IPR051332">
    <property type="entry name" value="Fosfomycin_Res_Enzymes"/>
</dbReference>
<name>A0A1S8NDC6_CLOSA</name>
<dbReference type="Proteomes" id="UP000191154">
    <property type="component" value="Unassembled WGS sequence"/>
</dbReference>
<dbReference type="RefSeq" id="WP_077864693.1">
    <property type="nucleotide sequence ID" value="NZ_LZYZ01000002.1"/>
</dbReference>